<dbReference type="InterPro" id="IPR000182">
    <property type="entry name" value="GNAT_dom"/>
</dbReference>
<dbReference type="Gene3D" id="1.25.40.10">
    <property type="entry name" value="Tetratricopeptide repeat domain"/>
    <property type="match status" value="1"/>
</dbReference>
<organism evidence="2 3">
    <name type="scientific">Brevibacillus reuszeri</name>
    <dbReference type="NCBI Taxonomy" id="54915"/>
    <lineage>
        <taxon>Bacteria</taxon>
        <taxon>Bacillati</taxon>
        <taxon>Bacillota</taxon>
        <taxon>Bacilli</taxon>
        <taxon>Bacillales</taxon>
        <taxon>Paenibacillaceae</taxon>
        <taxon>Brevibacillus</taxon>
    </lineage>
</organism>
<reference evidence="2 3" key="1">
    <citation type="submission" date="2019-06" db="EMBL/GenBank/DDBJ databases">
        <title>Whole genome shotgun sequence of Brevibacillus reuszeri NBRC 15719.</title>
        <authorList>
            <person name="Hosoyama A."/>
            <person name="Uohara A."/>
            <person name="Ohji S."/>
            <person name="Ichikawa N."/>
        </authorList>
    </citation>
    <scope>NUCLEOTIDE SEQUENCE [LARGE SCALE GENOMIC DNA]</scope>
    <source>
        <strain evidence="2 3">NBRC 15719</strain>
    </source>
</reference>
<proteinExistence type="predicted"/>
<accession>A0ABQ0TXX0</accession>
<feature type="domain" description="N-acetyltransferase" evidence="1">
    <location>
        <begin position="142"/>
        <end position="286"/>
    </location>
</feature>
<name>A0ABQ0TXX0_9BACL</name>
<evidence type="ECO:0000259" key="1">
    <source>
        <dbReference type="PROSITE" id="PS51186"/>
    </source>
</evidence>
<dbReference type="PROSITE" id="PS51186">
    <property type="entry name" value="GNAT"/>
    <property type="match status" value="1"/>
</dbReference>
<dbReference type="Pfam" id="PF12746">
    <property type="entry name" value="GNAT_acetyltran"/>
    <property type="match status" value="1"/>
</dbReference>
<dbReference type="InterPro" id="IPR011990">
    <property type="entry name" value="TPR-like_helical_dom_sf"/>
</dbReference>
<sequence length="385" mass="43505">MMFAQRMKQGMELSGESFHKVAHLFASLSHHLSIRGVITGVLPGRVFLAHDGTAAILTSPQGIFFGGSSDNKLFLNEAALLLKEELLPQLATEEQLDYVLFYPQDGLWETALEAALQELLPMKSGRMTYRHDLINQNEHLEEDIVPVNASFLKRQDLVGLDDLISEILQGWASVDDFAEKGFGCAVVQDTSEGPTIISWCLTDWVVDQACEFGIETDDSYQRKGWARKVALGALKLAKQRGITSVGWQCWSSNIGSQKTALSVGFKLEADFSVLFGWNRPLNNLLVNGNHYMRGDQKYGVEKDYARAARCYAEALDQGWDWNGDAALYWNAACLFYLLGEMERAVHYYRTAVEKGWIDYLQPHYHDCIYREENSEQIRRILAKSI</sequence>
<evidence type="ECO:0000313" key="3">
    <source>
        <dbReference type="Proteomes" id="UP000319578"/>
    </source>
</evidence>
<dbReference type="RefSeq" id="WP_236699995.1">
    <property type="nucleotide sequence ID" value="NZ_BJON01000032.1"/>
</dbReference>
<gene>
    <name evidence="2" type="ORF">BRE01_63310</name>
</gene>
<dbReference type="Gene3D" id="3.40.630.30">
    <property type="match status" value="1"/>
</dbReference>
<dbReference type="SUPFAM" id="SSF55729">
    <property type="entry name" value="Acyl-CoA N-acyltransferases (Nat)"/>
    <property type="match status" value="1"/>
</dbReference>
<dbReference type="InterPro" id="IPR016181">
    <property type="entry name" value="Acyl_CoA_acyltransferase"/>
</dbReference>
<dbReference type="InterPro" id="IPR027365">
    <property type="entry name" value="GNAT_acetyltra_YdfB-like"/>
</dbReference>
<dbReference type="EMBL" id="BJON01000032">
    <property type="protein sequence ID" value="GED72629.1"/>
    <property type="molecule type" value="Genomic_DNA"/>
</dbReference>
<dbReference type="Proteomes" id="UP000319578">
    <property type="component" value="Unassembled WGS sequence"/>
</dbReference>
<comment type="caution">
    <text evidence="2">The sequence shown here is derived from an EMBL/GenBank/DDBJ whole genome shotgun (WGS) entry which is preliminary data.</text>
</comment>
<protein>
    <recommendedName>
        <fullName evidence="1">N-acetyltransferase domain-containing protein</fullName>
    </recommendedName>
</protein>
<dbReference type="SUPFAM" id="SSF81901">
    <property type="entry name" value="HCP-like"/>
    <property type="match status" value="1"/>
</dbReference>
<keyword evidence="3" id="KW-1185">Reference proteome</keyword>
<evidence type="ECO:0000313" key="2">
    <source>
        <dbReference type="EMBL" id="GED72629.1"/>
    </source>
</evidence>